<evidence type="ECO:0000313" key="3">
    <source>
        <dbReference type="Proteomes" id="UP001161247"/>
    </source>
</evidence>
<evidence type="ECO:0000313" key="2">
    <source>
        <dbReference type="EMBL" id="CAI9093872.1"/>
    </source>
</evidence>
<gene>
    <name evidence="2" type="ORF">OLC1_LOCUS5186</name>
</gene>
<evidence type="ECO:0000256" key="1">
    <source>
        <dbReference type="SAM" id="MobiDB-lite"/>
    </source>
</evidence>
<dbReference type="PANTHER" id="PTHR34356">
    <property type="entry name" value="ANTIGENIC HEAT-STABLE PROTEIN"/>
    <property type="match status" value="1"/>
</dbReference>
<sequence length="240" mass="26647">MDNKRKITAEEVLTKIKDDGDFDRLRLKIVRKLKDDGELRNSIISMVKQSAALNRLGAESMKPRQLSDAIHKEIGSKVMNQISDGIWTVLRSGDQMTGEITETVQTVYSKLLNPKMNEIGGSSSGSVLTPVHEGHHNQSVATSHNEIHVNQFEGETNEPPGFSRNDRNYSNENNSVDHIEERERMARPCNGEVPVEREKTTSSTDALESSQALPHVPEAVEAMESEDNDDDDPDVPPGFG</sequence>
<feature type="compositionally biased region" description="Basic and acidic residues" evidence="1">
    <location>
        <begin position="164"/>
        <end position="186"/>
    </location>
</feature>
<organism evidence="2 3">
    <name type="scientific">Oldenlandia corymbosa var. corymbosa</name>
    <dbReference type="NCBI Taxonomy" id="529605"/>
    <lineage>
        <taxon>Eukaryota</taxon>
        <taxon>Viridiplantae</taxon>
        <taxon>Streptophyta</taxon>
        <taxon>Embryophyta</taxon>
        <taxon>Tracheophyta</taxon>
        <taxon>Spermatophyta</taxon>
        <taxon>Magnoliopsida</taxon>
        <taxon>eudicotyledons</taxon>
        <taxon>Gunneridae</taxon>
        <taxon>Pentapetalae</taxon>
        <taxon>asterids</taxon>
        <taxon>lamiids</taxon>
        <taxon>Gentianales</taxon>
        <taxon>Rubiaceae</taxon>
        <taxon>Rubioideae</taxon>
        <taxon>Spermacoceae</taxon>
        <taxon>Hedyotis-Oldenlandia complex</taxon>
        <taxon>Oldenlandia</taxon>
    </lineage>
</organism>
<dbReference type="Proteomes" id="UP001161247">
    <property type="component" value="Chromosome 2"/>
</dbReference>
<reference evidence="2" key="1">
    <citation type="submission" date="2023-03" db="EMBL/GenBank/DDBJ databases">
        <authorList>
            <person name="Julca I."/>
        </authorList>
    </citation>
    <scope>NUCLEOTIDE SEQUENCE</scope>
</reference>
<name>A0AAV1CHB7_OLDCO</name>
<accession>A0AAV1CHB7</accession>
<dbReference type="PANTHER" id="PTHR34356:SF3">
    <property type="entry name" value="EXPRESSED PROTEIN"/>
    <property type="match status" value="1"/>
</dbReference>
<keyword evidence="3" id="KW-1185">Reference proteome</keyword>
<protein>
    <submittedName>
        <fullName evidence="2">OLC1v1029464C2</fullName>
    </submittedName>
</protein>
<dbReference type="EMBL" id="OX459119">
    <property type="protein sequence ID" value="CAI9093872.1"/>
    <property type="molecule type" value="Genomic_DNA"/>
</dbReference>
<feature type="compositionally biased region" description="Acidic residues" evidence="1">
    <location>
        <begin position="221"/>
        <end position="234"/>
    </location>
</feature>
<feature type="compositionally biased region" description="Polar residues" evidence="1">
    <location>
        <begin position="201"/>
        <end position="212"/>
    </location>
</feature>
<dbReference type="AlphaFoldDB" id="A0AAV1CHB7"/>
<proteinExistence type="predicted"/>
<feature type="region of interest" description="Disordered" evidence="1">
    <location>
        <begin position="153"/>
        <end position="240"/>
    </location>
</feature>